<dbReference type="Proteomes" id="UP000469430">
    <property type="component" value="Unassembled WGS sequence"/>
</dbReference>
<dbReference type="SMART" id="SM00972">
    <property type="entry name" value="SCPU"/>
    <property type="match status" value="2"/>
</dbReference>
<keyword evidence="1" id="KW-0732">Signal</keyword>
<proteinExistence type="predicted"/>
<dbReference type="PANTHER" id="PTHR37089:SF1">
    <property type="entry name" value="MEMBRANE PROTEIN"/>
    <property type="match status" value="1"/>
</dbReference>
<evidence type="ECO:0000313" key="4">
    <source>
        <dbReference type="Proteomes" id="UP000469430"/>
    </source>
</evidence>
<dbReference type="EMBL" id="WTYJ01000001">
    <property type="protein sequence ID" value="MXO97520.1"/>
    <property type="molecule type" value="Genomic_DNA"/>
</dbReference>
<feature type="domain" description="Spore coat protein U/FanG" evidence="2">
    <location>
        <begin position="191"/>
        <end position="326"/>
    </location>
</feature>
<dbReference type="InterPro" id="IPR053167">
    <property type="entry name" value="Spore_coat_component"/>
</dbReference>
<dbReference type="RefSeq" id="WP_161389253.1">
    <property type="nucleotide sequence ID" value="NZ_JBHSCP010000001.1"/>
</dbReference>
<evidence type="ECO:0000259" key="2">
    <source>
        <dbReference type="Pfam" id="PF05229"/>
    </source>
</evidence>
<feature type="chain" id="PRO_5026127268" evidence="1">
    <location>
        <begin position="27"/>
        <end position="331"/>
    </location>
</feature>
<evidence type="ECO:0000256" key="1">
    <source>
        <dbReference type="SAM" id="SignalP"/>
    </source>
</evidence>
<dbReference type="AlphaFoldDB" id="A0A6I4TQY0"/>
<organism evidence="3 4">
    <name type="scientific">Croceibacterium xixiisoli</name>
    <dbReference type="NCBI Taxonomy" id="1476466"/>
    <lineage>
        <taxon>Bacteria</taxon>
        <taxon>Pseudomonadati</taxon>
        <taxon>Pseudomonadota</taxon>
        <taxon>Alphaproteobacteria</taxon>
        <taxon>Sphingomonadales</taxon>
        <taxon>Erythrobacteraceae</taxon>
        <taxon>Croceibacterium</taxon>
    </lineage>
</organism>
<name>A0A6I4TQY0_9SPHN</name>
<dbReference type="Pfam" id="PF05229">
    <property type="entry name" value="SCPU"/>
    <property type="match status" value="2"/>
</dbReference>
<reference evidence="3 4" key="1">
    <citation type="submission" date="2019-12" db="EMBL/GenBank/DDBJ databases">
        <title>Genomic-based taxomic classification of the family Erythrobacteraceae.</title>
        <authorList>
            <person name="Xu L."/>
        </authorList>
    </citation>
    <scope>NUCLEOTIDE SEQUENCE [LARGE SCALE GENOMIC DNA]</scope>
    <source>
        <strain evidence="3 4">S36</strain>
    </source>
</reference>
<comment type="caution">
    <text evidence="3">The sequence shown here is derived from an EMBL/GenBank/DDBJ whole genome shotgun (WGS) entry which is preliminary data.</text>
</comment>
<feature type="domain" description="Spore coat protein U/FanG" evidence="2">
    <location>
        <begin position="21"/>
        <end position="149"/>
    </location>
</feature>
<protein>
    <submittedName>
        <fullName evidence="3">Fimbrial major subunit CsuA/B family protein</fullName>
    </submittedName>
</protein>
<evidence type="ECO:0000313" key="3">
    <source>
        <dbReference type="EMBL" id="MXO97520.1"/>
    </source>
</evidence>
<accession>A0A6I4TQY0</accession>
<dbReference type="InterPro" id="IPR007893">
    <property type="entry name" value="Spore_coat_U/FanG"/>
</dbReference>
<dbReference type="PANTHER" id="PTHR37089">
    <property type="entry name" value="PROTEIN U-RELATED"/>
    <property type="match status" value="1"/>
</dbReference>
<feature type="signal peptide" evidence="1">
    <location>
        <begin position="1"/>
        <end position="26"/>
    </location>
</feature>
<sequence length="331" mass="34250">MPVILRRALALLAVLIAALCAQPASACTTANSTIALPGVSSYTVATTAQSGSGSAGLSCNVTLALLTDHYIRLRTESISSVLTGPGGLTIPFTASRTSGGAPLVANTTLDLSSTAILTLFAGQNSTIPLFIRTSPTANLRAGTYTGTINLRWFYSVCSVGVAACLSYSNSPGLVRPLLGAPTNWGQGVPVTVTVELVVQNDCVITAPSLAFGTAPLVGAFNAVTRTIQIRCSAGAAYTVGLNNGANASGTVRRMRSGTNYLNYEIYKTTASTERWGAVGTARRSSSTADTNAGVYNSSTNQTYTYRAVILSGQITPPPGNYLDTIQLDVIF</sequence>
<gene>
    <name evidence="3" type="ORF">GRI97_00770</name>
</gene>
<keyword evidence="4" id="KW-1185">Reference proteome</keyword>
<dbReference type="OrthoDB" id="8901110at2"/>